<gene>
    <name evidence="6" type="ORF">EV645_6241</name>
</gene>
<comment type="caution">
    <text evidence="6">The sequence shown here is derived from an EMBL/GenBank/DDBJ whole genome shotgun (WGS) entry which is preliminary data.</text>
</comment>
<evidence type="ECO:0000313" key="7">
    <source>
        <dbReference type="Proteomes" id="UP000292027"/>
    </source>
</evidence>
<dbReference type="InterPro" id="IPR036271">
    <property type="entry name" value="Tet_transcr_reg_TetR-rel_C_sf"/>
</dbReference>
<keyword evidence="3" id="KW-0804">Transcription</keyword>
<dbReference type="PANTHER" id="PTHR30055:SF234">
    <property type="entry name" value="HTH-TYPE TRANSCRIPTIONAL REGULATOR BETI"/>
    <property type="match status" value="1"/>
</dbReference>
<dbReference type="RefSeq" id="WP_130447573.1">
    <property type="nucleotide sequence ID" value="NZ_SHKR01000015.1"/>
</dbReference>
<evidence type="ECO:0000256" key="1">
    <source>
        <dbReference type="ARBA" id="ARBA00023015"/>
    </source>
</evidence>
<dbReference type="SUPFAM" id="SSF48498">
    <property type="entry name" value="Tetracyclin repressor-like, C-terminal domain"/>
    <property type="match status" value="1"/>
</dbReference>
<evidence type="ECO:0000256" key="3">
    <source>
        <dbReference type="ARBA" id="ARBA00023163"/>
    </source>
</evidence>
<evidence type="ECO:0000313" key="6">
    <source>
        <dbReference type="EMBL" id="RZU11083.1"/>
    </source>
</evidence>
<dbReference type="InterPro" id="IPR050109">
    <property type="entry name" value="HTH-type_TetR-like_transc_reg"/>
</dbReference>
<evidence type="ECO:0000256" key="2">
    <source>
        <dbReference type="ARBA" id="ARBA00023125"/>
    </source>
</evidence>
<dbReference type="InterPro" id="IPR009057">
    <property type="entry name" value="Homeodomain-like_sf"/>
</dbReference>
<dbReference type="SUPFAM" id="SSF46689">
    <property type="entry name" value="Homeodomain-like"/>
    <property type="match status" value="1"/>
</dbReference>
<dbReference type="InterPro" id="IPR001647">
    <property type="entry name" value="HTH_TetR"/>
</dbReference>
<keyword evidence="2 4" id="KW-0238">DNA-binding</keyword>
<feature type="domain" description="HTH tetR-type" evidence="5">
    <location>
        <begin position="14"/>
        <end position="73"/>
    </location>
</feature>
<dbReference type="EMBL" id="SHKR01000015">
    <property type="protein sequence ID" value="RZU11083.1"/>
    <property type="molecule type" value="Genomic_DNA"/>
</dbReference>
<dbReference type="OrthoDB" id="3382616at2"/>
<dbReference type="Proteomes" id="UP000292027">
    <property type="component" value="Unassembled WGS sequence"/>
</dbReference>
<sequence length="191" mass="21351">MTEQLPQKLRSDAEDNRDRILESARALFASEGLTVPMRAIARQAGVGPATLYRRFPTKQLLATEAFAEQTRACQAIVDEGLAMPDPWQGFCWVIERICELHLQNRGFTDAFLATYPDTVDIAESRELTLKSVATLARRAKARGRLRKDFELSDLMIMLTAHRGLHVSDPATRSTASRRFATLVMQAFVSGP</sequence>
<organism evidence="6 7">
    <name type="scientific">Kribbella rubisoli</name>
    <dbReference type="NCBI Taxonomy" id="3075929"/>
    <lineage>
        <taxon>Bacteria</taxon>
        <taxon>Bacillati</taxon>
        <taxon>Actinomycetota</taxon>
        <taxon>Actinomycetes</taxon>
        <taxon>Propionibacteriales</taxon>
        <taxon>Kribbellaceae</taxon>
        <taxon>Kribbella</taxon>
    </lineage>
</organism>
<evidence type="ECO:0000256" key="4">
    <source>
        <dbReference type="PROSITE-ProRule" id="PRU00335"/>
    </source>
</evidence>
<keyword evidence="1" id="KW-0805">Transcription regulation</keyword>
<name>A0A4Q7WMT5_9ACTN</name>
<dbReference type="Pfam" id="PF00440">
    <property type="entry name" value="TetR_N"/>
    <property type="match status" value="1"/>
</dbReference>
<dbReference type="Gene3D" id="1.10.357.10">
    <property type="entry name" value="Tetracycline Repressor, domain 2"/>
    <property type="match status" value="1"/>
</dbReference>
<proteinExistence type="predicted"/>
<reference evidence="6 7" key="1">
    <citation type="journal article" date="2015" name="Stand. Genomic Sci.">
        <title>Genomic Encyclopedia of Bacterial and Archaeal Type Strains, Phase III: the genomes of soil and plant-associated and newly described type strains.</title>
        <authorList>
            <person name="Whitman W.B."/>
            <person name="Woyke T."/>
            <person name="Klenk H.P."/>
            <person name="Zhou Y."/>
            <person name="Lilburn T.G."/>
            <person name="Beck B.J."/>
            <person name="De Vos P."/>
            <person name="Vandamme P."/>
            <person name="Eisen J.A."/>
            <person name="Garrity G."/>
            <person name="Hugenholtz P."/>
            <person name="Kyrpides N.C."/>
        </authorList>
    </citation>
    <scope>NUCLEOTIDE SEQUENCE [LARGE SCALE GENOMIC DNA]</scope>
    <source>
        <strain evidence="6 7">VKM Ac-2540</strain>
    </source>
</reference>
<dbReference type="GO" id="GO:0000976">
    <property type="term" value="F:transcription cis-regulatory region binding"/>
    <property type="evidence" value="ECO:0007669"/>
    <property type="project" value="TreeGrafter"/>
</dbReference>
<evidence type="ECO:0000259" key="5">
    <source>
        <dbReference type="PROSITE" id="PS50977"/>
    </source>
</evidence>
<dbReference type="GO" id="GO:0003700">
    <property type="term" value="F:DNA-binding transcription factor activity"/>
    <property type="evidence" value="ECO:0007669"/>
    <property type="project" value="TreeGrafter"/>
</dbReference>
<accession>A0A4Q7WMT5</accession>
<dbReference type="PROSITE" id="PS50977">
    <property type="entry name" value="HTH_TETR_2"/>
    <property type="match status" value="1"/>
</dbReference>
<protein>
    <submittedName>
        <fullName evidence="6">TetR family transcriptional regulator</fullName>
    </submittedName>
</protein>
<dbReference type="PRINTS" id="PR00455">
    <property type="entry name" value="HTHTETR"/>
</dbReference>
<dbReference type="PANTHER" id="PTHR30055">
    <property type="entry name" value="HTH-TYPE TRANSCRIPTIONAL REGULATOR RUTR"/>
    <property type="match status" value="1"/>
</dbReference>
<keyword evidence="7" id="KW-1185">Reference proteome</keyword>
<dbReference type="AlphaFoldDB" id="A0A4Q7WMT5"/>
<feature type="DNA-binding region" description="H-T-H motif" evidence="4">
    <location>
        <begin position="36"/>
        <end position="55"/>
    </location>
</feature>